<dbReference type="RefSeq" id="WP_096205064.1">
    <property type="nucleotide sequence ID" value="NZ_FZMP01000112.1"/>
</dbReference>
<keyword evidence="1" id="KW-0812">Transmembrane</keyword>
<organism evidence="2 3">
    <name type="scientific">Candidatus Methanoperedens nitratireducens</name>
    <dbReference type="NCBI Taxonomy" id="1392998"/>
    <lineage>
        <taxon>Archaea</taxon>
        <taxon>Methanobacteriati</taxon>
        <taxon>Methanobacteriota</taxon>
        <taxon>Stenosarchaea group</taxon>
        <taxon>Methanomicrobia</taxon>
        <taxon>Methanosarcinales</taxon>
        <taxon>ANME-2 cluster</taxon>
        <taxon>Candidatus Methanoperedentaceae</taxon>
        <taxon>Candidatus Methanoperedens</taxon>
    </lineage>
</organism>
<sequence length="209" mass="23363">MHEELKERLQQLRKNYNGKEFMGIIDQVKRDRINDDELLGLIAGISQKRFREKVSFTLSVPIGNLLELALTIAAIVLAFLVNSDWMLYISALVLLTTLHPLSHYLAGTLLGIRFMRYYLNGPAKFEPTLKIDYFSYLKASAKARALMHASGVIGTLIGPLVAAAIALSKGASAAAYYLFVLFLVGIVFELLTSTKIGDLMRAKREYGYR</sequence>
<dbReference type="OrthoDB" id="373118at2157"/>
<feature type="transmembrane region" description="Helical" evidence="1">
    <location>
        <begin position="173"/>
        <end position="191"/>
    </location>
</feature>
<dbReference type="EMBL" id="FZMP01000112">
    <property type="protein sequence ID" value="SNQ60647.1"/>
    <property type="molecule type" value="Genomic_DNA"/>
</dbReference>
<gene>
    <name evidence="2" type="ORF">MNV_20023</name>
</gene>
<evidence type="ECO:0000313" key="2">
    <source>
        <dbReference type="EMBL" id="SNQ60647.1"/>
    </source>
</evidence>
<dbReference type="Proteomes" id="UP000218615">
    <property type="component" value="Unassembled WGS sequence"/>
</dbReference>
<keyword evidence="1" id="KW-1133">Transmembrane helix</keyword>
<accession>A0A284VN75</accession>
<protein>
    <submittedName>
        <fullName evidence="2">Uncharacterized protein</fullName>
    </submittedName>
</protein>
<keyword evidence="1" id="KW-0472">Membrane</keyword>
<feature type="transmembrane region" description="Helical" evidence="1">
    <location>
        <begin position="85"/>
        <end position="106"/>
    </location>
</feature>
<name>A0A284VN75_9EURY</name>
<evidence type="ECO:0000313" key="3">
    <source>
        <dbReference type="Proteomes" id="UP000218615"/>
    </source>
</evidence>
<feature type="transmembrane region" description="Helical" evidence="1">
    <location>
        <begin position="145"/>
        <end position="167"/>
    </location>
</feature>
<proteinExistence type="predicted"/>
<reference evidence="3" key="1">
    <citation type="submission" date="2017-06" db="EMBL/GenBank/DDBJ databases">
        <authorList>
            <person name="Cremers G."/>
        </authorList>
    </citation>
    <scope>NUCLEOTIDE SEQUENCE [LARGE SCALE GENOMIC DNA]</scope>
</reference>
<feature type="transmembrane region" description="Helical" evidence="1">
    <location>
        <begin position="56"/>
        <end position="79"/>
    </location>
</feature>
<evidence type="ECO:0000256" key="1">
    <source>
        <dbReference type="SAM" id="Phobius"/>
    </source>
</evidence>
<dbReference type="AlphaFoldDB" id="A0A284VN75"/>
<keyword evidence="3" id="KW-1185">Reference proteome</keyword>